<evidence type="ECO:0000313" key="1">
    <source>
        <dbReference type="EMBL" id="SHH72372.1"/>
    </source>
</evidence>
<proteinExistence type="predicted"/>
<dbReference type="Proteomes" id="UP000189796">
    <property type="component" value="Chromosome I"/>
</dbReference>
<protein>
    <submittedName>
        <fullName evidence="1">Uncharacterized protein</fullName>
    </submittedName>
</protein>
<evidence type="ECO:0000313" key="2">
    <source>
        <dbReference type="Proteomes" id="UP000189796"/>
    </source>
</evidence>
<accession>A0A1M5VAQ7</accession>
<dbReference type="EMBL" id="LT670817">
    <property type="protein sequence ID" value="SHH72372.1"/>
    <property type="molecule type" value="Genomic_DNA"/>
</dbReference>
<dbReference type="AlphaFoldDB" id="A0A1M5VAQ7"/>
<sequence length="182" mass="20086">MASIMRDWRFDLIEAYPDLFHPLPDNTGVAEASPECGAGWQDLLERACARIRAAVQADGGTFKFTQIKEKYATARLYWEGALSPEADARVEEIIDLAEARSACTCEVCGAEGRLHRAGGWLMTRCATHGQGHPVPEKPGWENVTISHVIARGTKAVIVKRRRYIRETDSFVEVDSLIIGEGG</sequence>
<reference evidence="1 2" key="1">
    <citation type="submission" date="2016-11" db="EMBL/GenBank/DDBJ databases">
        <authorList>
            <person name="Jaros S."/>
            <person name="Januszkiewicz K."/>
            <person name="Wedrychowicz H."/>
        </authorList>
    </citation>
    <scope>NUCLEOTIDE SEQUENCE [LARGE SCALE GENOMIC DNA]</scope>
    <source>
        <strain evidence="1 2">GAS138</strain>
    </source>
</reference>
<dbReference type="OrthoDB" id="7906710at2"/>
<organism evidence="1 2">
    <name type="scientific">Bradyrhizobium erythrophlei</name>
    <dbReference type="NCBI Taxonomy" id="1437360"/>
    <lineage>
        <taxon>Bacteria</taxon>
        <taxon>Pseudomonadati</taxon>
        <taxon>Pseudomonadota</taxon>
        <taxon>Alphaproteobacteria</taxon>
        <taxon>Hyphomicrobiales</taxon>
        <taxon>Nitrobacteraceae</taxon>
        <taxon>Bradyrhizobium</taxon>
    </lineage>
</organism>
<dbReference type="RefSeq" id="WP_079604387.1">
    <property type="nucleotide sequence ID" value="NZ_LT670817.1"/>
</dbReference>
<name>A0A1M5VAQ7_9BRAD</name>
<gene>
    <name evidence="1" type="ORF">SAMN05443248_5868</name>
</gene>